<dbReference type="RefSeq" id="XP_047768568.1">
    <property type="nucleotide sequence ID" value="XM_047912836.1"/>
</dbReference>
<keyword evidence="2" id="KW-1185">Reference proteome</keyword>
<dbReference type="AlphaFoldDB" id="A0A9Q8PKQ6"/>
<dbReference type="GeneID" id="71993566"/>
<name>A0A9Q8PKQ6_PASFU</name>
<accession>A0A9Q8PKQ6</accession>
<organism evidence="1 2">
    <name type="scientific">Passalora fulva</name>
    <name type="common">Tomato leaf mold</name>
    <name type="synonym">Cladosporium fulvum</name>
    <dbReference type="NCBI Taxonomy" id="5499"/>
    <lineage>
        <taxon>Eukaryota</taxon>
        <taxon>Fungi</taxon>
        <taxon>Dikarya</taxon>
        <taxon>Ascomycota</taxon>
        <taxon>Pezizomycotina</taxon>
        <taxon>Dothideomycetes</taxon>
        <taxon>Dothideomycetidae</taxon>
        <taxon>Mycosphaerellales</taxon>
        <taxon>Mycosphaerellaceae</taxon>
        <taxon>Fulvia</taxon>
    </lineage>
</organism>
<dbReference type="EMBL" id="CP090174">
    <property type="protein sequence ID" value="UJO24202.1"/>
    <property type="molecule type" value="Genomic_DNA"/>
</dbReference>
<proteinExistence type="predicted"/>
<dbReference type="Proteomes" id="UP000756132">
    <property type="component" value="Chromosome 12"/>
</dbReference>
<evidence type="ECO:0000313" key="1">
    <source>
        <dbReference type="EMBL" id="UJO24202.1"/>
    </source>
</evidence>
<reference evidence="1" key="1">
    <citation type="submission" date="2021-12" db="EMBL/GenBank/DDBJ databases">
        <authorList>
            <person name="Zaccaron A."/>
            <person name="Stergiopoulos I."/>
        </authorList>
    </citation>
    <scope>NUCLEOTIDE SEQUENCE</scope>
    <source>
        <strain evidence="1">Race5_Kim</strain>
    </source>
</reference>
<dbReference type="OrthoDB" id="3666504at2759"/>
<reference evidence="1" key="2">
    <citation type="journal article" date="2022" name="Microb. Genom.">
        <title>A chromosome-scale genome assembly of the tomato pathogen Cladosporium fulvum reveals a compartmentalized genome architecture and the presence of a dispensable chromosome.</title>
        <authorList>
            <person name="Zaccaron A.Z."/>
            <person name="Chen L.H."/>
            <person name="Samaras A."/>
            <person name="Stergiopoulos I."/>
        </authorList>
    </citation>
    <scope>NUCLEOTIDE SEQUENCE</scope>
    <source>
        <strain evidence="1">Race5_Kim</strain>
    </source>
</reference>
<dbReference type="OMA" id="AYCKAVQ"/>
<gene>
    <name evidence="1" type="ORF">CLAFUR5_13688</name>
</gene>
<evidence type="ECO:0000313" key="2">
    <source>
        <dbReference type="Proteomes" id="UP000756132"/>
    </source>
</evidence>
<dbReference type="KEGG" id="ffu:CLAFUR5_13688"/>
<sequence length="441" mass="48427">MPSQAEYSGAFWLGYFVAVKGPWNPSSNTAIFVGQQGQQGPVGGSGVDERYTNYGIYQLADNLLRDDSLSYTPLQSNSYSRELLAFAENLDLGGQNNEPGPAEVAERLRQDQNPMSRYLQKMQAEAMEAFQQELDMGIARTNVFEQWAEMNAPAYTAAIREYGSGSSALSEVLRRAQGPAAEATNTARERIADALHSGRLQPGAAASIRKAYQASERIPEPQGTMIVPAYSSPDLQDMFRWVDRIKGQPENERWEEFTIDYNLGSSVSKHSFGQRSLNSNTLFSVPWCGITAEGNTTSALSSPDQQKTSIVVKWTGRRLESVYPGGWDIKGSNFRLNPSAPESAKNLMRPTQLVCLNNLSYDIKFFGESVEEVEQAISKARRGEAEMRVFGWSVGVEGGGRPEEASHVAKWDKENGTLTISPQLYGSSVSVAAIVGEKVNS</sequence>
<protein>
    <submittedName>
        <fullName evidence="1">Uncharacterized protein</fullName>
    </submittedName>
</protein>